<feature type="domain" description="Fucosyltransferase C-terminal" evidence="14">
    <location>
        <begin position="207"/>
        <end position="390"/>
    </location>
</feature>
<evidence type="ECO:0000259" key="15">
    <source>
        <dbReference type="Pfam" id="PF17039"/>
    </source>
</evidence>
<evidence type="ECO:0000256" key="12">
    <source>
        <dbReference type="ARBA" id="ARBA00048647"/>
    </source>
</evidence>
<evidence type="ECO:0000256" key="5">
    <source>
        <dbReference type="ARBA" id="ARBA00022679"/>
    </source>
</evidence>
<evidence type="ECO:0000313" key="17">
    <source>
        <dbReference type="Proteomes" id="UP000288216"/>
    </source>
</evidence>
<comment type="pathway">
    <text evidence="2">Protein modification; protein glycosylation.</text>
</comment>
<dbReference type="GO" id="GO:0046922">
    <property type="term" value="F:peptide-O-fucosyltransferase activity"/>
    <property type="evidence" value="ECO:0007669"/>
    <property type="project" value="UniProtKB-EC"/>
</dbReference>
<dbReference type="STRING" id="75743.A0A401NLQ7"/>
<evidence type="ECO:0000256" key="4">
    <source>
        <dbReference type="ARBA" id="ARBA00022676"/>
    </source>
</evidence>
<dbReference type="InterPro" id="IPR001503">
    <property type="entry name" value="Glyco_trans_10"/>
</dbReference>
<comment type="similarity">
    <text evidence="3 13">Belongs to the glycosyltransferase 10 family.</text>
</comment>
<dbReference type="PIRSF" id="PIRSF037332">
    <property type="entry name" value="Alpha1_3FUT_met"/>
    <property type="match status" value="1"/>
</dbReference>
<feature type="transmembrane region" description="Helical" evidence="13">
    <location>
        <begin position="6"/>
        <end position="27"/>
    </location>
</feature>
<dbReference type="InterPro" id="IPR055270">
    <property type="entry name" value="Glyco_tran_10_C"/>
</dbReference>
<evidence type="ECO:0000313" key="16">
    <source>
        <dbReference type="EMBL" id="GCB61790.1"/>
    </source>
</evidence>
<evidence type="ECO:0000256" key="7">
    <source>
        <dbReference type="ARBA" id="ARBA00022968"/>
    </source>
</evidence>
<evidence type="ECO:0000256" key="9">
    <source>
        <dbReference type="ARBA" id="ARBA00023136"/>
    </source>
</evidence>
<keyword evidence="4 13" id="KW-0328">Glycosyltransferase</keyword>
<keyword evidence="8 13" id="KW-1133">Transmembrane helix</keyword>
<proteinExistence type="inferred from homology"/>
<dbReference type="SUPFAM" id="SSF53756">
    <property type="entry name" value="UDP-Glycosyltransferase/glycogen phosphorylase"/>
    <property type="match status" value="1"/>
</dbReference>
<evidence type="ECO:0000256" key="11">
    <source>
        <dbReference type="ARBA" id="ARBA00047273"/>
    </source>
</evidence>
<keyword evidence="10" id="KW-0325">Glycoprotein</keyword>
<dbReference type="Proteomes" id="UP000288216">
    <property type="component" value="Unassembled WGS sequence"/>
</dbReference>
<dbReference type="GO" id="GO:0046920">
    <property type="term" value="F:alpha-(1-&gt;3)-fucosyltransferase activity"/>
    <property type="evidence" value="ECO:0007669"/>
    <property type="project" value="InterPro"/>
</dbReference>
<keyword evidence="6 13" id="KW-0812">Transmembrane</keyword>
<dbReference type="OMA" id="HYMKELM"/>
<protein>
    <recommendedName>
        <fullName evidence="13">Fucosyltransferase</fullName>
        <ecNumber evidence="13">2.4.1.-</ecNumber>
    </recommendedName>
</protein>
<dbReference type="UniPathway" id="UPA00378"/>
<evidence type="ECO:0000256" key="8">
    <source>
        <dbReference type="ARBA" id="ARBA00022989"/>
    </source>
</evidence>
<feature type="domain" description="Fucosyltransferase N-terminal" evidence="15">
    <location>
        <begin position="75"/>
        <end position="172"/>
    </location>
</feature>
<evidence type="ECO:0000259" key="14">
    <source>
        <dbReference type="Pfam" id="PF00852"/>
    </source>
</evidence>
<sequence length="472" mass="55278">TGLRRLWLYCLCCCALLFLIVTLQVVVELGQFEKEKVKSENELRDGLDLWNHVKETNTLLNSMKKSSDVDIQHPIVIWWSPLTGELGRLGQCGADTCYFTINRTYQDHHLTRAFLFYGTDFQVNSLPLPRKPRHEWALFHEESPKNNYKLFHEPAITLFNYTSTFSRNSHMPLTTQYLESLEELKSRKYLIPLSQKNRLREHLAPLVYVQSDCDPPSDRDSYVLELMKYIPVDSYGECLHNKDLPGSLKDPTTMDDHRFYKILAQYKFILAFENAICDDYITEKLWRPFKLGAVPVYYGSPSIADWLPNNKSAILVSSFSHPKELAEYIMQLDGNDQRYEGYLEWKWKGPISNEKLLTAMKERKWGVRDVSQANYIDAFECLVCNRVWENLRRKQEGLSPIQWQAQANHLSCPAPEAFTFLPPSMGRALVRDLWMPSFHQSKREATALRHLVELNRNFTTEKFWRVVFKDQL</sequence>
<comment type="catalytic activity">
    <reaction evidence="11">
        <text>L-threonyl-[protein] + GDP-beta-L-fucose = 3-O-(alpha-L-fucosyl)-L-threonyl-[protein] + GDP + H(+)</text>
        <dbReference type="Rhea" id="RHEA:70491"/>
        <dbReference type="Rhea" id="RHEA-COMP:11060"/>
        <dbReference type="Rhea" id="RHEA-COMP:17915"/>
        <dbReference type="ChEBI" id="CHEBI:15378"/>
        <dbReference type="ChEBI" id="CHEBI:30013"/>
        <dbReference type="ChEBI" id="CHEBI:57273"/>
        <dbReference type="ChEBI" id="CHEBI:58189"/>
        <dbReference type="ChEBI" id="CHEBI:189631"/>
        <dbReference type="EC" id="2.4.1.221"/>
    </reaction>
    <physiologicalReaction direction="left-to-right" evidence="11">
        <dbReference type="Rhea" id="RHEA:70492"/>
    </physiologicalReaction>
</comment>
<feature type="non-terminal residue" evidence="16">
    <location>
        <position position="1"/>
    </location>
</feature>
<dbReference type="GO" id="GO:0005789">
    <property type="term" value="C:endoplasmic reticulum membrane"/>
    <property type="evidence" value="ECO:0007669"/>
    <property type="project" value="UniProtKB-SubCell"/>
</dbReference>
<comment type="caution">
    <text evidence="16">The sequence shown here is derived from an EMBL/GenBank/DDBJ whole genome shotgun (WGS) entry which is preliminary data.</text>
</comment>
<dbReference type="Pfam" id="PF17039">
    <property type="entry name" value="Glyco_tran_10_N"/>
    <property type="match status" value="1"/>
</dbReference>
<keyword evidence="17" id="KW-1185">Reference proteome</keyword>
<comment type="catalytic activity">
    <reaction evidence="12">
        <text>L-seryl-[protein] + GDP-beta-L-fucose = 3-O-(alpha-L-fucosyl)-L-seryl-[protein] + GDP + H(+)</text>
        <dbReference type="Rhea" id="RHEA:63644"/>
        <dbReference type="Rhea" id="RHEA-COMP:9863"/>
        <dbReference type="Rhea" id="RHEA-COMP:17914"/>
        <dbReference type="ChEBI" id="CHEBI:15378"/>
        <dbReference type="ChEBI" id="CHEBI:29999"/>
        <dbReference type="ChEBI" id="CHEBI:57273"/>
        <dbReference type="ChEBI" id="CHEBI:58189"/>
        <dbReference type="ChEBI" id="CHEBI:189632"/>
        <dbReference type="EC" id="2.4.1.221"/>
    </reaction>
    <physiologicalReaction direction="left-to-right" evidence="12">
        <dbReference type="Rhea" id="RHEA:63645"/>
    </physiologicalReaction>
</comment>
<evidence type="ECO:0000256" key="10">
    <source>
        <dbReference type="ARBA" id="ARBA00023180"/>
    </source>
</evidence>
<evidence type="ECO:0000256" key="13">
    <source>
        <dbReference type="RuleBase" id="RU003832"/>
    </source>
</evidence>
<keyword evidence="13" id="KW-0256">Endoplasmic reticulum</keyword>
<dbReference type="PANTHER" id="PTHR11929:SF194">
    <property type="entry name" value="ALPHA-(1,3)-FUCOSYLTRANSFERASE 10"/>
    <property type="match status" value="1"/>
</dbReference>
<dbReference type="InterPro" id="IPR031481">
    <property type="entry name" value="Glyco_tran_10_N"/>
</dbReference>
<dbReference type="FunFam" id="3.40.50.11660:FF:000002">
    <property type="entry name" value="Alpha-(1,3)-fucosyltransferase"/>
    <property type="match status" value="1"/>
</dbReference>
<accession>A0A401NLQ7</accession>
<dbReference type="EMBL" id="BFAA01007701">
    <property type="protein sequence ID" value="GCB61790.1"/>
    <property type="molecule type" value="Genomic_DNA"/>
</dbReference>
<gene>
    <name evidence="16" type="ORF">scyTo_0014386</name>
</gene>
<reference evidence="16 17" key="1">
    <citation type="journal article" date="2018" name="Nat. Ecol. Evol.">
        <title>Shark genomes provide insights into elasmobranch evolution and the origin of vertebrates.</title>
        <authorList>
            <person name="Hara Y"/>
            <person name="Yamaguchi K"/>
            <person name="Onimaru K"/>
            <person name="Kadota M"/>
            <person name="Koyanagi M"/>
            <person name="Keeley SD"/>
            <person name="Tatsumi K"/>
            <person name="Tanaka K"/>
            <person name="Motone F"/>
            <person name="Kageyama Y"/>
            <person name="Nozu R"/>
            <person name="Adachi N"/>
            <person name="Nishimura O"/>
            <person name="Nakagawa R"/>
            <person name="Tanegashima C"/>
            <person name="Kiyatake I"/>
            <person name="Matsumoto R"/>
            <person name="Murakumo K"/>
            <person name="Nishida K"/>
            <person name="Terakita A"/>
            <person name="Kuratani S"/>
            <person name="Sato K"/>
            <person name="Hyodo S Kuraku.S."/>
        </authorList>
    </citation>
    <scope>NUCLEOTIDE SEQUENCE [LARGE SCALE GENOMIC DNA]</scope>
</reference>
<dbReference type="AlphaFoldDB" id="A0A401NLQ7"/>
<evidence type="ECO:0000256" key="2">
    <source>
        <dbReference type="ARBA" id="ARBA00004922"/>
    </source>
</evidence>
<keyword evidence="9 13" id="KW-0472">Membrane</keyword>
<dbReference type="EC" id="2.4.1.-" evidence="13"/>
<dbReference type="InterPro" id="IPR038577">
    <property type="entry name" value="GT10-like_C_sf"/>
</dbReference>
<dbReference type="Gene3D" id="3.40.50.11660">
    <property type="entry name" value="Glycosyl transferase family 10, C-terminal domain"/>
    <property type="match status" value="1"/>
</dbReference>
<keyword evidence="5 13" id="KW-0808">Transferase</keyword>
<evidence type="ECO:0000256" key="3">
    <source>
        <dbReference type="ARBA" id="ARBA00008919"/>
    </source>
</evidence>
<dbReference type="PANTHER" id="PTHR11929">
    <property type="entry name" value="ALPHA- 1,3 -FUCOSYLTRANSFERASE"/>
    <property type="match status" value="1"/>
</dbReference>
<name>A0A401NLQ7_SCYTO</name>
<dbReference type="InterPro" id="IPR017176">
    <property type="entry name" value="Alpha-1_3-FUT_met"/>
</dbReference>
<evidence type="ECO:0000256" key="1">
    <source>
        <dbReference type="ARBA" id="ARBA00004648"/>
    </source>
</evidence>
<keyword evidence="7" id="KW-0735">Signal-anchor</keyword>
<dbReference type="OrthoDB" id="9993460at2759"/>
<organism evidence="16 17">
    <name type="scientific">Scyliorhinus torazame</name>
    <name type="common">Cloudy catshark</name>
    <name type="synonym">Catulus torazame</name>
    <dbReference type="NCBI Taxonomy" id="75743"/>
    <lineage>
        <taxon>Eukaryota</taxon>
        <taxon>Metazoa</taxon>
        <taxon>Chordata</taxon>
        <taxon>Craniata</taxon>
        <taxon>Vertebrata</taxon>
        <taxon>Chondrichthyes</taxon>
        <taxon>Elasmobranchii</taxon>
        <taxon>Galeomorphii</taxon>
        <taxon>Galeoidea</taxon>
        <taxon>Carcharhiniformes</taxon>
        <taxon>Scyliorhinidae</taxon>
        <taxon>Scyliorhinus</taxon>
    </lineage>
</organism>
<comment type="subcellular location">
    <subcellularLocation>
        <location evidence="1 13">Endoplasmic reticulum membrane</location>
        <topology evidence="1 13">Single-pass type II membrane protein</topology>
    </subcellularLocation>
</comment>
<dbReference type="Pfam" id="PF00852">
    <property type="entry name" value="Glyco_transf_10"/>
    <property type="match status" value="1"/>
</dbReference>
<evidence type="ECO:0000256" key="6">
    <source>
        <dbReference type="ARBA" id="ARBA00022692"/>
    </source>
</evidence>
<dbReference type="GO" id="GO:0000139">
    <property type="term" value="C:Golgi membrane"/>
    <property type="evidence" value="ECO:0007669"/>
    <property type="project" value="InterPro"/>
</dbReference>